<evidence type="ECO:0000313" key="2">
    <source>
        <dbReference type="EMBL" id="MBC3875124.1"/>
    </source>
</evidence>
<dbReference type="Proteomes" id="UP000624279">
    <property type="component" value="Unassembled WGS sequence"/>
</dbReference>
<dbReference type="EMBL" id="JACOGA010000016">
    <property type="protein sequence ID" value="MBC3875124.1"/>
    <property type="molecule type" value="Genomic_DNA"/>
</dbReference>
<dbReference type="RefSeq" id="WP_186943101.1">
    <property type="nucleotide sequence ID" value="NZ_JACOGA010000016.1"/>
</dbReference>
<comment type="caution">
    <text evidence="2">The sequence shown here is derived from an EMBL/GenBank/DDBJ whole genome shotgun (WGS) entry which is preliminary data.</text>
</comment>
<gene>
    <name evidence="2" type="ORF">H8K55_16160</name>
</gene>
<organism evidence="2 3">
    <name type="scientific">Undibacterium flavidum</name>
    <dbReference type="NCBI Taxonomy" id="2762297"/>
    <lineage>
        <taxon>Bacteria</taxon>
        <taxon>Pseudomonadati</taxon>
        <taxon>Pseudomonadota</taxon>
        <taxon>Betaproteobacteria</taxon>
        <taxon>Burkholderiales</taxon>
        <taxon>Oxalobacteraceae</taxon>
        <taxon>Undibacterium</taxon>
    </lineage>
</organism>
<evidence type="ECO:0000313" key="3">
    <source>
        <dbReference type="Proteomes" id="UP000624279"/>
    </source>
</evidence>
<evidence type="ECO:0000256" key="1">
    <source>
        <dbReference type="SAM" id="MobiDB-lite"/>
    </source>
</evidence>
<protein>
    <submittedName>
        <fullName evidence="2">Uncharacterized protein</fullName>
    </submittedName>
</protein>
<accession>A0ABR6YEX1</accession>
<dbReference type="PROSITE" id="PS51257">
    <property type="entry name" value="PROKAR_LIPOPROTEIN"/>
    <property type="match status" value="1"/>
</dbReference>
<proteinExistence type="predicted"/>
<keyword evidence="3" id="KW-1185">Reference proteome</keyword>
<sequence>MKPFGKRIYLLFIVLIFGGCSRPPEQIIKITFYSNAPLYQSTEPSQLTFDEKLKPFILPLTGGPDCDNVTFEPQIYLRRFDQNQSKTVPIGSLEKLTQSTGIDGFLSVKLSGKALEEKVAKTIQNWKPPVEALAPATATLVNLSELKGLLTLEKPNVLVYLTDEVQFSRSFSKLIETDLKETTIVVGSANSQKTSADLLKALCKLPATQDKPLEVAYILLNGAVSTHQEKCPKGQVGSPPNCTTPAIAQKCPIGQIGSPPNCSVQHAEKCPLGQMGTPPNCSASSPEKCPQGQIGTPPNCSRLKPMPDPNIKDCQPGTPGCDKFTKGNI</sequence>
<reference evidence="2 3" key="1">
    <citation type="submission" date="2020-08" db="EMBL/GenBank/DDBJ databases">
        <title>Novel species isolated from subtropical streams in China.</title>
        <authorList>
            <person name="Lu H."/>
        </authorList>
    </citation>
    <scope>NUCLEOTIDE SEQUENCE [LARGE SCALE GENOMIC DNA]</scope>
    <source>
        <strain evidence="2 3">LX15W</strain>
    </source>
</reference>
<feature type="region of interest" description="Disordered" evidence="1">
    <location>
        <begin position="281"/>
        <end position="319"/>
    </location>
</feature>
<name>A0ABR6YEX1_9BURK</name>